<evidence type="ECO:0000259" key="3">
    <source>
        <dbReference type="SMART" id="SM00244"/>
    </source>
</evidence>
<comment type="caution">
    <text evidence="4">The sequence shown here is derived from an EMBL/GenBank/DDBJ whole genome shotgun (WGS) entry which is preliminary data.</text>
</comment>
<dbReference type="CDD" id="cd03401">
    <property type="entry name" value="SPFH_prohibitin"/>
    <property type="match status" value="1"/>
</dbReference>
<dbReference type="PANTHER" id="PTHR23222">
    <property type="entry name" value="PROHIBITIN"/>
    <property type="match status" value="1"/>
</dbReference>
<dbReference type="SUPFAM" id="SSF117892">
    <property type="entry name" value="Band 7/SPFH domain"/>
    <property type="match status" value="1"/>
</dbReference>
<evidence type="ECO:0000256" key="2">
    <source>
        <dbReference type="ARBA" id="ARBA00023136"/>
    </source>
</evidence>
<dbReference type="InterPro" id="IPR036013">
    <property type="entry name" value="Band_7/SPFH_dom_sf"/>
</dbReference>
<gene>
    <name evidence="4" type="ORF">QQ020_10940</name>
</gene>
<accession>A0ABT8L5N2</accession>
<name>A0ABT8L5N2_9BACT</name>
<dbReference type="PANTHER" id="PTHR23222:SF1">
    <property type="entry name" value="PROHIBITIN-2"/>
    <property type="match status" value="1"/>
</dbReference>
<sequence>MKKYIILILLIQFIITSGCTVVRQGEVGVKRKLGKLNDKTIQPGVVAYNPFLTKVIKLPVRTVNLEITSNLPSKEGLNVGAIISILYRIKQEKAPSIIENIGPAYEEVVITSVFRSASADVCSRFFAKDMHTAQRSTIETEITSQMSHLLNDRGFEIEAVLLKTIQLPQGLSRAVEEKLEAEQDAQRMEFLLQRERLEAQRKLVEAKGTRDAQKIISEGLNKEILQWQTIEAFKKLSESPNSKVIITNGNTPLLMNEIEGN</sequence>
<dbReference type="RefSeq" id="WP_346757883.1">
    <property type="nucleotide sequence ID" value="NZ_JAUJEB010000001.1"/>
</dbReference>
<keyword evidence="5" id="KW-1185">Reference proteome</keyword>
<evidence type="ECO:0000313" key="4">
    <source>
        <dbReference type="EMBL" id="MDN5212566.1"/>
    </source>
</evidence>
<reference evidence="4" key="1">
    <citation type="submission" date="2023-06" db="EMBL/GenBank/DDBJ databases">
        <title>Genomic of Agaribacillus aureum.</title>
        <authorList>
            <person name="Wang G."/>
        </authorList>
    </citation>
    <scope>NUCLEOTIDE SEQUENCE</scope>
    <source>
        <strain evidence="4">BMA12</strain>
    </source>
</reference>
<protein>
    <submittedName>
        <fullName evidence="4">Prohibitin family protein</fullName>
    </submittedName>
</protein>
<dbReference type="InterPro" id="IPR000163">
    <property type="entry name" value="Prohibitin"/>
</dbReference>
<comment type="subcellular location">
    <subcellularLocation>
        <location evidence="1">Membrane</location>
        <topology evidence="1">Single-pass membrane protein</topology>
    </subcellularLocation>
</comment>
<dbReference type="SMART" id="SM00244">
    <property type="entry name" value="PHB"/>
    <property type="match status" value="1"/>
</dbReference>
<dbReference type="Gene3D" id="3.30.479.30">
    <property type="entry name" value="Band 7 domain"/>
    <property type="match status" value="1"/>
</dbReference>
<organism evidence="4 5">
    <name type="scientific">Agaribacillus aureus</name>
    <dbReference type="NCBI Taxonomy" id="3051825"/>
    <lineage>
        <taxon>Bacteria</taxon>
        <taxon>Pseudomonadati</taxon>
        <taxon>Bacteroidota</taxon>
        <taxon>Cytophagia</taxon>
        <taxon>Cytophagales</taxon>
        <taxon>Splendidivirgaceae</taxon>
        <taxon>Agaribacillus</taxon>
    </lineage>
</organism>
<evidence type="ECO:0000313" key="5">
    <source>
        <dbReference type="Proteomes" id="UP001172083"/>
    </source>
</evidence>
<dbReference type="Proteomes" id="UP001172083">
    <property type="component" value="Unassembled WGS sequence"/>
</dbReference>
<feature type="domain" description="Band 7" evidence="3">
    <location>
        <begin position="17"/>
        <end position="179"/>
    </location>
</feature>
<dbReference type="PRINTS" id="PR00679">
    <property type="entry name" value="PROHIBITIN"/>
</dbReference>
<proteinExistence type="predicted"/>
<evidence type="ECO:0000256" key="1">
    <source>
        <dbReference type="ARBA" id="ARBA00004167"/>
    </source>
</evidence>
<dbReference type="PROSITE" id="PS51257">
    <property type="entry name" value="PROKAR_LIPOPROTEIN"/>
    <property type="match status" value="1"/>
</dbReference>
<keyword evidence="2" id="KW-0472">Membrane</keyword>
<dbReference type="InterPro" id="IPR001107">
    <property type="entry name" value="Band_7"/>
</dbReference>
<dbReference type="Pfam" id="PF01145">
    <property type="entry name" value="Band_7"/>
    <property type="match status" value="1"/>
</dbReference>
<dbReference type="EMBL" id="JAUJEB010000001">
    <property type="protein sequence ID" value="MDN5212566.1"/>
    <property type="molecule type" value="Genomic_DNA"/>
</dbReference>